<dbReference type="AlphaFoldDB" id="A0A1W9KYI6"/>
<dbReference type="EMBL" id="MTEI01000001">
    <property type="protein sequence ID" value="OQW89806.1"/>
    <property type="molecule type" value="Genomic_DNA"/>
</dbReference>
<reference evidence="3 4" key="1">
    <citation type="submission" date="2017-01" db="EMBL/GenBank/DDBJ databases">
        <title>Novel large sulfur bacteria in the metagenomes of groundwater-fed chemosynthetic microbial mats in the Lake Huron basin.</title>
        <authorList>
            <person name="Sharrar A.M."/>
            <person name="Flood B.E."/>
            <person name="Bailey J.V."/>
            <person name="Jones D.S."/>
            <person name="Biddanda B."/>
            <person name="Ruberg S.A."/>
            <person name="Marcus D.N."/>
            <person name="Dick G.J."/>
        </authorList>
    </citation>
    <scope>NUCLEOTIDE SEQUENCE [LARGE SCALE GENOMIC DNA]</scope>
    <source>
        <strain evidence="3">A7</strain>
    </source>
</reference>
<gene>
    <name evidence="3" type="ORF">BWK72_00720</name>
</gene>
<evidence type="ECO:0000313" key="3">
    <source>
        <dbReference type="EMBL" id="OQW89806.1"/>
    </source>
</evidence>
<evidence type="ECO:0008006" key="5">
    <source>
        <dbReference type="Google" id="ProtNLM"/>
    </source>
</evidence>
<accession>A0A1W9KYI6</accession>
<dbReference type="Proteomes" id="UP000192505">
    <property type="component" value="Unassembled WGS sequence"/>
</dbReference>
<sequence>MMHSTPPSRPFFARSLTSVLPLCLLLCGAAQAQTVASPPPAPAASAPASARQVPEQTTRHIVVEDASTRIDEVRVGSETKSITVKPKDGMPAYDVAPASGERTWKVLGF</sequence>
<organism evidence="3 4">
    <name type="scientific">Rhodoferax ferrireducens</name>
    <dbReference type="NCBI Taxonomy" id="192843"/>
    <lineage>
        <taxon>Bacteria</taxon>
        <taxon>Pseudomonadati</taxon>
        <taxon>Pseudomonadota</taxon>
        <taxon>Betaproteobacteria</taxon>
        <taxon>Burkholderiales</taxon>
        <taxon>Comamonadaceae</taxon>
        <taxon>Rhodoferax</taxon>
    </lineage>
</organism>
<evidence type="ECO:0000256" key="2">
    <source>
        <dbReference type="SAM" id="SignalP"/>
    </source>
</evidence>
<feature type="region of interest" description="Disordered" evidence="1">
    <location>
        <begin position="35"/>
        <end position="58"/>
    </location>
</feature>
<proteinExistence type="predicted"/>
<feature type="compositionally biased region" description="Low complexity" evidence="1">
    <location>
        <begin position="43"/>
        <end position="54"/>
    </location>
</feature>
<evidence type="ECO:0000256" key="1">
    <source>
        <dbReference type="SAM" id="MobiDB-lite"/>
    </source>
</evidence>
<keyword evidence="2" id="KW-0732">Signal</keyword>
<name>A0A1W9KYI6_9BURK</name>
<feature type="chain" id="PRO_5012890874" description="DUF2782 domain-containing protein" evidence="2">
    <location>
        <begin position="33"/>
        <end position="109"/>
    </location>
</feature>
<protein>
    <recommendedName>
        <fullName evidence="5">DUF2782 domain-containing protein</fullName>
    </recommendedName>
</protein>
<feature type="signal peptide" evidence="2">
    <location>
        <begin position="1"/>
        <end position="32"/>
    </location>
</feature>
<evidence type="ECO:0000313" key="4">
    <source>
        <dbReference type="Proteomes" id="UP000192505"/>
    </source>
</evidence>
<comment type="caution">
    <text evidence="3">The sequence shown here is derived from an EMBL/GenBank/DDBJ whole genome shotgun (WGS) entry which is preliminary data.</text>
</comment>